<keyword evidence="2" id="KW-0560">Oxidoreductase</keyword>
<dbReference type="PROSITE" id="PS00061">
    <property type="entry name" value="ADH_SHORT"/>
    <property type="match status" value="1"/>
</dbReference>
<name>A0A1I1NUZ8_9RHOB</name>
<protein>
    <submittedName>
        <fullName evidence="5">Short-chain dehydrogenase</fullName>
    </submittedName>
</protein>
<dbReference type="EMBL" id="FOLG01000013">
    <property type="protein sequence ID" value="SFD01226.1"/>
    <property type="molecule type" value="Genomic_DNA"/>
</dbReference>
<organism evidence="5 6">
    <name type="scientific">Tropicimonas isoalkanivorans</name>
    <dbReference type="NCBI Taxonomy" id="441112"/>
    <lineage>
        <taxon>Bacteria</taxon>
        <taxon>Pseudomonadati</taxon>
        <taxon>Pseudomonadota</taxon>
        <taxon>Alphaproteobacteria</taxon>
        <taxon>Rhodobacterales</taxon>
        <taxon>Roseobacteraceae</taxon>
        <taxon>Tropicimonas</taxon>
    </lineage>
</organism>
<dbReference type="STRING" id="441112.SAMN04488094_11320"/>
<dbReference type="OrthoDB" id="335726at2"/>
<keyword evidence="6" id="KW-1185">Reference proteome</keyword>
<dbReference type="Proteomes" id="UP000198728">
    <property type="component" value="Unassembled WGS sequence"/>
</dbReference>
<evidence type="ECO:0000259" key="4">
    <source>
        <dbReference type="SMART" id="SM00822"/>
    </source>
</evidence>
<dbReference type="Gene3D" id="3.40.50.720">
    <property type="entry name" value="NAD(P)-binding Rossmann-like Domain"/>
    <property type="match status" value="1"/>
</dbReference>
<comment type="similarity">
    <text evidence="1 3">Belongs to the short-chain dehydrogenases/reductases (SDR) family.</text>
</comment>
<dbReference type="GO" id="GO:0016491">
    <property type="term" value="F:oxidoreductase activity"/>
    <property type="evidence" value="ECO:0007669"/>
    <property type="project" value="UniProtKB-KW"/>
</dbReference>
<evidence type="ECO:0000313" key="5">
    <source>
        <dbReference type="EMBL" id="SFD01226.1"/>
    </source>
</evidence>
<dbReference type="PRINTS" id="PR00080">
    <property type="entry name" value="SDRFAMILY"/>
</dbReference>
<evidence type="ECO:0000313" key="6">
    <source>
        <dbReference type="Proteomes" id="UP000198728"/>
    </source>
</evidence>
<dbReference type="AlphaFoldDB" id="A0A1I1NUZ8"/>
<dbReference type="InterPro" id="IPR057326">
    <property type="entry name" value="KR_dom"/>
</dbReference>
<feature type="domain" description="Ketoreductase" evidence="4">
    <location>
        <begin position="6"/>
        <end position="178"/>
    </location>
</feature>
<reference evidence="5 6" key="1">
    <citation type="submission" date="2016-10" db="EMBL/GenBank/DDBJ databases">
        <authorList>
            <person name="de Groot N.N."/>
        </authorList>
    </citation>
    <scope>NUCLEOTIDE SEQUENCE [LARGE SCALE GENOMIC DNA]</scope>
    <source>
        <strain evidence="5 6">DSM 19548</strain>
    </source>
</reference>
<dbReference type="GO" id="GO:0016020">
    <property type="term" value="C:membrane"/>
    <property type="evidence" value="ECO:0007669"/>
    <property type="project" value="TreeGrafter"/>
</dbReference>
<dbReference type="SMART" id="SM00822">
    <property type="entry name" value="PKS_KR"/>
    <property type="match status" value="1"/>
</dbReference>
<dbReference type="PANTHER" id="PTHR44196">
    <property type="entry name" value="DEHYDROGENASE/REDUCTASE SDR FAMILY MEMBER 7B"/>
    <property type="match status" value="1"/>
</dbReference>
<dbReference type="PANTHER" id="PTHR44196:SF1">
    <property type="entry name" value="DEHYDROGENASE_REDUCTASE SDR FAMILY MEMBER 7B"/>
    <property type="match status" value="1"/>
</dbReference>
<dbReference type="RefSeq" id="WP_093362102.1">
    <property type="nucleotide sequence ID" value="NZ_FOLG01000013.1"/>
</dbReference>
<dbReference type="InterPro" id="IPR036291">
    <property type="entry name" value="NAD(P)-bd_dom_sf"/>
</dbReference>
<evidence type="ECO:0000256" key="1">
    <source>
        <dbReference type="ARBA" id="ARBA00006484"/>
    </source>
</evidence>
<evidence type="ECO:0000256" key="2">
    <source>
        <dbReference type="ARBA" id="ARBA00023002"/>
    </source>
</evidence>
<dbReference type="InterPro" id="IPR020904">
    <property type="entry name" value="Sc_DH/Rdtase_CS"/>
</dbReference>
<sequence>MTAPKGRYWLIGASEGLGRALAEAMSAEGYDLVLSARSADRLESLAASLPGPSQTMPLDVTDADACTAAAQSAGPVDGLIYLAGVYWPMRAQEYNGAQAAAMCDTNLTGAARVLGPVLPEMVERGAGHIVFVGSLAGYRGLPGAVGYAAAKAGIMGLAESLHADLRGTGIKVQLANPGFIRTRLTDKNDFSMPFLMEPDAAARRVLSHMETGGFSCSFPRPFSWLFRLAQFLPDALYYRLVA</sequence>
<dbReference type="Pfam" id="PF00106">
    <property type="entry name" value="adh_short"/>
    <property type="match status" value="1"/>
</dbReference>
<accession>A0A1I1NUZ8</accession>
<proteinExistence type="inferred from homology"/>
<evidence type="ECO:0000256" key="3">
    <source>
        <dbReference type="RuleBase" id="RU000363"/>
    </source>
</evidence>
<dbReference type="InterPro" id="IPR002347">
    <property type="entry name" value="SDR_fam"/>
</dbReference>
<dbReference type="SUPFAM" id="SSF51735">
    <property type="entry name" value="NAD(P)-binding Rossmann-fold domains"/>
    <property type="match status" value="1"/>
</dbReference>
<dbReference type="PRINTS" id="PR00081">
    <property type="entry name" value="GDHRDH"/>
</dbReference>
<gene>
    <name evidence="5" type="ORF">SAMN04488094_11320</name>
</gene>